<comment type="similarity">
    <text evidence="1">Belongs to the KRI1 family.</text>
</comment>
<feature type="region of interest" description="Disordered" evidence="2">
    <location>
        <begin position="89"/>
        <end position="153"/>
    </location>
</feature>
<dbReference type="PANTHER" id="PTHR14490">
    <property type="entry name" value="ZINC FINGER, ZZ TYPE"/>
    <property type="match status" value="1"/>
</dbReference>
<evidence type="ECO:0000313" key="6">
    <source>
        <dbReference type="Proteomes" id="UP001152523"/>
    </source>
</evidence>
<evidence type="ECO:0000313" key="5">
    <source>
        <dbReference type="EMBL" id="CAH9148508.1"/>
    </source>
</evidence>
<dbReference type="PANTHER" id="PTHR14490:SF5">
    <property type="entry name" value="PROTEIN KRI1 HOMOLOG"/>
    <property type="match status" value="1"/>
</dbReference>
<dbReference type="InterPro" id="IPR018034">
    <property type="entry name" value="Kri1"/>
</dbReference>
<sequence length="604" mass="71406">MKLGMKLFENEDDDVELSKIKINEEFARRFEHNKKREDLHRFEELKKKGLVDEDEETEDEGDSESFDKKDTEFFDALIKIRRKDPILQNKDAKLFESESESDPDSESDYNKKANDKKKPMYLKDVVSKHLMEEGPEFDDEDEEEDKKKLKTYSEEQEELRKEFLDAVEKMEMEAEDGDDFLKVKGSGKIGGDDDEDADDGQFSKKLEEYFGEDDKLDENDRFLKDFFRNKMWLDNDDKGKKVDDVEESILSQDEEAIEKQEDYEREFNFRFEENAGDRVLGYSRKVDGSVRKKPNARKLQRERKEEMMAREAEERKEELKRLKNLKKKEMNEKLQKIKEIGGIRNDVDCVLDEDDLEAEFNPEEYDRKMNKTFGDDYYNEDDVDPNFVSDGDEAPEKPDFDKGDELLGLSTCWEETNEPRDMVLSVRERNSRRGEVYDDDDDGGTNTDAMQAAKDQLMDEYYKLDYEDVIGDLKTRFKYKPVNPKRFGLKTEEIIMLDDKDLNQYVPLKTLAPYREKEWKVPRNKRYHQKQKVKELILESVQKSNFGKNEKKKKQLSETETSKVASSTENGGDDTRSLSRKKRRKLHQADLKLTHQRLKAYGKK</sequence>
<feature type="compositionally biased region" description="Acidic residues" evidence="2">
    <location>
        <begin position="97"/>
        <end position="107"/>
    </location>
</feature>
<feature type="compositionally biased region" description="Basic and acidic residues" evidence="2">
    <location>
        <begin position="426"/>
        <end position="436"/>
    </location>
</feature>
<feature type="region of interest" description="Disordered" evidence="2">
    <location>
        <begin position="361"/>
        <end position="405"/>
    </location>
</feature>
<keyword evidence="6" id="KW-1185">Reference proteome</keyword>
<dbReference type="EMBL" id="CAMAPF010001181">
    <property type="protein sequence ID" value="CAH9148508.1"/>
    <property type="molecule type" value="Genomic_DNA"/>
</dbReference>
<name>A0AAV0GKL2_9ASTE</name>
<evidence type="ECO:0000256" key="2">
    <source>
        <dbReference type="SAM" id="MobiDB-lite"/>
    </source>
</evidence>
<feature type="domain" description="Kri1-like C-terminal" evidence="3">
    <location>
        <begin position="454"/>
        <end position="536"/>
    </location>
</feature>
<reference evidence="5" key="1">
    <citation type="submission" date="2022-07" db="EMBL/GenBank/DDBJ databases">
        <authorList>
            <person name="Macas J."/>
            <person name="Novak P."/>
            <person name="Neumann P."/>
        </authorList>
    </citation>
    <scope>NUCLEOTIDE SEQUENCE</scope>
</reference>
<feature type="region of interest" description="Disordered" evidence="2">
    <location>
        <begin position="46"/>
        <end position="68"/>
    </location>
</feature>
<feature type="compositionally biased region" description="Basic residues" evidence="2">
    <location>
        <begin position="594"/>
        <end position="604"/>
    </location>
</feature>
<feature type="compositionally biased region" description="Acidic residues" evidence="2">
    <location>
        <begin position="52"/>
        <end position="64"/>
    </location>
</feature>
<gene>
    <name evidence="4" type="ORF">CEPIT_LOCUS13979</name>
    <name evidence="5" type="ORF">CEPIT_LOCUS44563</name>
</gene>
<feature type="compositionally biased region" description="Basic and acidic residues" evidence="2">
    <location>
        <begin position="394"/>
        <end position="405"/>
    </location>
</feature>
<dbReference type="GO" id="GO:0005730">
    <property type="term" value="C:nucleolus"/>
    <property type="evidence" value="ECO:0007669"/>
    <property type="project" value="TreeGrafter"/>
</dbReference>
<dbReference type="GO" id="GO:0030686">
    <property type="term" value="C:90S preribosome"/>
    <property type="evidence" value="ECO:0007669"/>
    <property type="project" value="TreeGrafter"/>
</dbReference>
<feature type="region of interest" description="Disordered" evidence="2">
    <location>
        <begin position="426"/>
        <end position="448"/>
    </location>
</feature>
<feature type="compositionally biased region" description="Basic and acidic residues" evidence="2">
    <location>
        <begin position="302"/>
        <end position="316"/>
    </location>
</feature>
<comment type="caution">
    <text evidence="5">The sequence shown here is derived from an EMBL/GenBank/DDBJ whole genome shotgun (WGS) entry which is preliminary data.</text>
</comment>
<dbReference type="InterPro" id="IPR024626">
    <property type="entry name" value="Kri1-like_C"/>
</dbReference>
<feature type="compositionally biased region" description="Basic residues" evidence="2">
    <location>
        <begin position="291"/>
        <end position="301"/>
    </location>
</feature>
<protein>
    <recommendedName>
        <fullName evidence="3">Kri1-like C-terminal domain-containing protein</fullName>
    </recommendedName>
</protein>
<dbReference type="EMBL" id="CAMAPF010000091">
    <property type="protein sequence ID" value="CAH9097189.1"/>
    <property type="molecule type" value="Genomic_DNA"/>
</dbReference>
<proteinExistence type="inferred from homology"/>
<feature type="region of interest" description="Disordered" evidence="2">
    <location>
        <begin position="289"/>
        <end position="316"/>
    </location>
</feature>
<feature type="region of interest" description="Disordered" evidence="2">
    <location>
        <begin position="175"/>
        <end position="200"/>
    </location>
</feature>
<dbReference type="Pfam" id="PF12936">
    <property type="entry name" value="Kri1_C"/>
    <property type="match status" value="1"/>
</dbReference>
<dbReference type="Pfam" id="PF05178">
    <property type="entry name" value="Kri1"/>
    <property type="match status" value="1"/>
</dbReference>
<dbReference type="AlphaFoldDB" id="A0AAV0GKL2"/>
<evidence type="ECO:0000313" key="4">
    <source>
        <dbReference type="EMBL" id="CAH9097189.1"/>
    </source>
</evidence>
<dbReference type="Proteomes" id="UP001152523">
    <property type="component" value="Unassembled WGS sequence"/>
</dbReference>
<feature type="region of interest" description="Disordered" evidence="2">
    <location>
        <begin position="544"/>
        <end position="604"/>
    </location>
</feature>
<accession>A0AAV0GKL2</accession>
<evidence type="ECO:0000256" key="1">
    <source>
        <dbReference type="ARBA" id="ARBA00007473"/>
    </source>
</evidence>
<feature type="compositionally biased region" description="Basic and acidic residues" evidence="2">
    <location>
        <begin position="108"/>
        <end position="118"/>
    </location>
</feature>
<feature type="compositionally biased region" description="Acidic residues" evidence="2">
    <location>
        <begin position="133"/>
        <end position="144"/>
    </location>
</feature>
<evidence type="ECO:0000259" key="3">
    <source>
        <dbReference type="Pfam" id="PF12936"/>
    </source>
</evidence>
<organism evidence="5 6">
    <name type="scientific">Cuscuta epithymum</name>
    <dbReference type="NCBI Taxonomy" id="186058"/>
    <lineage>
        <taxon>Eukaryota</taxon>
        <taxon>Viridiplantae</taxon>
        <taxon>Streptophyta</taxon>
        <taxon>Embryophyta</taxon>
        <taxon>Tracheophyta</taxon>
        <taxon>Spermatophyta</taxon>
        <taxon>Magnoliopsida</taxon>
        <taxon>eudicotyledons</taxon>
        <taxon>Gunneridae</taxon>
        <taxon>Pentapetalae</taxon>
        <taxon>asterids</taxon>
        <taxon>lamiids</taxon>
        <taxon>Solanales</taxon>
        <taxon>Convolvulaceae</taxon>
        <taxon>Cuscuteae</taxon>
        <taxon>Cuscuta</taxon>
        <taxon>Cuscuta subgen. Cuscuta</taxon>
    </lineage>
</organism>
<dbReference type="GO" id="GO:0000447">
    <property type="term" value="P:endonucleolytic cleavage in ITS1 to separate SSU-rRNA from 5.8S rRNA and LSU-rRNA from tricistronic rRNA transcript (SSU-rRNA, 5.8S rRNA, LSU-rRNA)"/>
    <property type="evidence" value="ECO:0007669"/>
    <property type="project" value="TreeGrafter"/>
</dbReference>